<feature type="transmembrane region" description="Helical" evidence="1">
    <location>
        <begin position="6"/>
        <end position="22"/>
    </location>
</feature>
<keyword evidence="3" id="KW-1185">Reference proteome</keyword>
<evidence type="ECO:0000256" key="1">
    <source>
        <dbReference type="SAM" id="Phobius"/>
    </source>
</evidence>
<dbReference type="STRING" id="930131.SAMN05216389_10860"/>
<organism evidence="2 3">
    <name type="scientific">Oceanobacillus limi</name>
    <dbReference type="NCBI Taxonomy" id="930131"/>
    <lineage>
        <taxon>Bacteria</taxon>
        <taxon>Bacillati</taxon>
        <taxon>Bacillota</taxon>
        <taxon>Bacilli</taxon>
        <taxon>Bacillales</taxon>
        <taxon>Bacillaceae</taxon>
        <taxon>Oceanobacillus</taxon>
    </lineage>
</organism>
<gene>
    <name evidence="2" type="ORF">SAMN05216389_10860</name>
</gene>
<evidence type="ECO:0000313" key="3">
    <source>
        <dbReference type="Proteomes" id="UP000198618"/>
    </source>
</evidence>
<dbReference type="EMBL" id="FOHE01000008">
    <property type="protein sequence ID" value="SET28357.1"/>
    <property type="molecule type" value="Genomic_DNA"/>
</dbReference>
<accession>A0A1I0D8F9</accession>
<dbReference type="RefSeq" id="WP_170840748.1">
    <property type="nucleotide sequence ID" value="NZ_FOHE01000008.1"/>
</dbReference>
<reference evidence="2 3" key="1">
    <citation type="submission" date="2016-10" db="EMBL/GenBank/DDBJ databases">
        <authorList>
            <person name="de Groot N.N."/>
        </authorList>
    </citation>
    <scope>NUCLEOTIDE SEQUENCE [LARGE SCALE GENOMIC DNA]</scope>
    <source>
        <strain evidence="2 3">IBRC-M 10780</strain>
    </source>
</reference>
<keyword evidence="1" id="KW-1133">Transmembrane helix</keyword>
<sequence>MTMVFIFVSVIVLLIIGLIINTKGKEDKRTNSLNENEEYITQGTRKNIEDPKKL</sequence>
<protein>
    <submittedName>
        <fullName evidence="2">Uncharacterized protein</fullName>
    </submittedName>
</protein>
<keyword evidence="1" id="KW-0812">Transmembrane</keyword>
<name>A0A1I0D8F9_9BACI</name>
<proteinExistence type="predicted"/>
<keyword evidence="1" id="KW-0472">Membrane</keyword>
<evidence type="ECO:0000313" key="2">
    <source>
        <dbReference type="EMBL" id="SET28357.1"/>
    </source>
</evidence>
<dbReference type="AlphaFoldDB" id="A0A1I0D8F9"/>
<dbReference type="Proteomes" id="UP000198618">
    <property type="component" value="Unassembled WGS sequence"/>
</dbReference>